<keyword evidence="2" id="KW-1185">Reference proteome</keyword>
<dbReference type="EMBL" id="OY882867">
    <property type="protein sequence ID" value="CAK6433420.1"/>
    <property type="molecule type" value="Genomic_DNA"/>
</dbReference>
<protein>
    <submittedName>
        <fullName evidence="1">Uncharacterized protein</fullName>
    </submittedName>
</protein>
<reference evidence="1" key="1">
    <citation type="submission" date="2023-12" db="EMBL/GenBank/DDBJ databases">
        <authorList>
            <person name="Brown T."/>
        </authorList>
    </citation>
    <scope>NUCLEOTIDE SEQUENCE</scope>
</reference>
<dbReference type="Proteomes" id="UP001314169">
    <property type="component" value="Chromosome 10"/>
</dbReference>
<proteinExistence type="predicted"/>
<organism evidence="1 2">
    <name type="scientific">Pipistrellus nathusii</name>
    <name type="common">Nathusius' pipistrelle</name>
    <dbReference type="NCBI Taxonomy" id="59473"/>
    <lineage>
        <taxon>Eukaryota</taxon>
        <taxon>Metazoa</taxon>
        <taxon>Chordata</taxon>
        <taxon>Craniata</taxon>
        <taxon>Vertebrata</taxon>
        <taxon>Euteleostomi</taxon>
        <taxon>Mammalia</taxon>
        <taxon>Eutheria</taxon>
        <taxon>Laurasiatheria</taxon>
        <taxon>Chiroptera</taxon>
        <taxon>Yangochiroptera</taxon>
        <taxon>Vespertilionidae</taxon>
        <taxon>Pipistrellus</taxon>
    </lineage>
</organism>
<accession>A0ABN9Z9D5</accession>
<sequence>MEQVVGVLGIEDYSVSQTTLDNVFVNFAKKQSDNLEQQETELPSALQSPLGRLLSLFRRRPAPTELRALMADEPEDLDTEDEGLISFEEERAQLSFNTDTLC</sequence>
<evidence type="ECO:0000313" key="1">
    <source>
        <dbReference type="EMBL" id="CAK6433420.1"/>
    </source>
</evidence>
<evidence type="ECO:0000313" key="2">
    <source>
        <dbReference type="Proteomes" id="UP001314169"/>
    </source>
</evidence>
<name>A0ABN9Z9D5_PIPNA</name>
<gene>
    <name evidence="1" type="ORF">MPIPNATIZW_LOCUS1726</name>
</gene>